<evidence type="ECO:0000313" key="2">
    <source>
        <dbReference type="Proteomes" id="UP000215788"/>
    </source>
</evidence>
<dbReference type="OrthoDB" id="9816185at2"/>
<comment type="caution">
    <text evidence="1">The sequence shown here is derived from an EMBL/GenBank/DDBJ whole genome shotgun (WGS) entry which is preliminary data.</text>
</comment>
<organism evidence="1 2">
    <name type="scientific">Pseudomonas lundensis</name>
    <dbReference type="NCBI Taxonomy" id="86185"/>
    <lineage>
        <taxon>Bacteria</taxon>
        <taxon>Pseudomonadati</taxon>
        <taxon>Pseudomonadota</taxon>
        <taxon>Gammaproteobacteria</taxon>
        <taxon>Pseudomonadales</taxon>
        <taxon>Pseudomonadaceae</taxon>
        <taxon>Pseudomonas</taxon>
    </lineage>
</organism>
<protein>
    <submittedName>
        <fullName evidence="1">TIGR02646 family protein</fullName>
    </submittedName>
</protein>
<dbReference type="AlphaFoldDB" id="A0A266N4A2"/>
<dbReference type="CDD" id="cd00085">
    <property type="entry name" value="HNHc"/>
    <property type="match status" value="1"/>
</dbReference>
<accession>A0A266N4A2</accession>
<name>A0A266N4A2_9PSED</name>
<dbReference type="NCBIfam" id="TIGR02646">
    <property type="entry name" value="retron system putative HNH endonuclease"/>
    <property type="match status" value="1"/>
</dbReference>
<dbReference type="Proteomes" id="UP000215788">
    <property type="component" value="Unassembled WGS sequence"/>
</dbReference>
<dbReference type="RefSeq" id="WP_094995318.1">
    <property type="nucleotide sequence ID" value="NZ_NQKI01000064.1"/>
</dbReference>
<proteinExistence type="predicted"/>
<dbReference type="EMBL" id="NQKI01000064">
    <property type="protein sequence ID" value="OZY57324.1"/>
    <property type="molecule type" value="Genomic_DNA"/>
</dbReference>
<evidence type="ECO:0000313" key="1">
    <source>
        <dbReference type="EMBL" id="OZY57324.1"/>
    </source>
</evidence>
<sequence length="208" mass="24601">MKRFIVPSYGWKLVKELKHYAITTKAKDPWSHGKQATKNFKQEMTRLMLIEQKRRCAYCGCRLFEKRPHRDHIAPKESYREWMFWPTNLVLSCYTCNTDLKKTFDPILVKGSTYRRSEFSFVHPYFDDLDDHITYTSEDVKVLIQERNGSTKGKKTIDVFELSSAERSNQRAKDYLHDEDAADLYGHHRALLENARAAIETRLLKMND</sequence>
<gene>
    <name evidence="1" type="ORF">CJF39_22100</name>
</gene>
<dbReference type="Gene3D" id="1.10.30.50">
    <property type="match status" value="1"/>
</dbReference>
<dbReference type="InterPro" id="IPR013467">
    <property type="entry name" value="HNH78-like"/>
</dbReference>
<reference evidence="1 2" key="1">
    <citation type="submission" date="2017-08" db="EMBL/GenBank/DDBJ databases">
        <title>Genomic and metabolic characterisation of spoilage-associated Pseudomonas species.</title>
        <authorList>
            <person name="Stanborough T."/>
            <person name="Fegan N."/>
            <person name="Powell S.M."/>
            <person name="Singh T."/>
            <person name="Tamplin M.L."/>
            <person name="Chandry P.S."/>
        </authorList>
    </citation>
    <scope>NUCLEOTIDE SEQUENCE [LARGE SCALE GENOMIC DNA]</scope>
    <source>
        <strain evidence="1 2">L1802</strain>
    </source>
</reference>
<dbReference type="InterPro" id="IPR003615">
    <property type="entry name" value="HNH_nuc"/>
</dbReference>